<dbReference type="Proteomes" id="UP000258927">
    <property type="component" value="Chromosome"/>
</dbReference>
<reference evidence="2 3" key="1">
    <citation type="submission" date="2017-05" db="EMBL/GenBank/DDBJ databases">
        <title>Genome Analysis of Maritalea myrionectae HL2708#5.</title>
        <authorList>
            <consortium name="Cotde Inc.-PKNU"/>
            <person name="Jang D."/>
            <person name="Oh H.-M."/>
        </authorList>
    </citation>
    <scope>NUCLEOTIDE SEQUENCE [LARGE SCALE GENOMIC DNA]</scope>
    <source>
        <strain evidence="2 3">HL2708#5</strain>
    </source>
</reference>
<evidence type="ECO:0000313" key="2">
    <source>
        <dbReference type="EMBL" id="AVX05202.1"/>
    </source>
</evidence>
<dbReference type="Pfam" id="PF11376">
    <property type="entry name" value="DUF3179"/>
    <property type="match status" value="1"/>
</dbReference>
<protein>
    <recommendedName>
        <fullName evidence="4">DUF3179 domain-containing protein</fullName>
    </recommendedName>
</protein>
<keyword evidence="1" id="KW-0732">Signal</keyword>
<feature type="signal peptide" evidence="1">
    <location>
        <begin position="1"/>
        <end position="23"/>
    </location>
</feature>
<dbReference type="STRING" id="1122213.GCA_000423365_00327"/>
<evidence type="ECO:0008006" key="4">
    <source>
        <dbReference type="Google" id="ProtNLM"/>
    </source>
</evidence>
<dbReference type="InterPro" id="IPR021516">
    <property type="entry name" value="DUF3179"/>
</dbReference>
<name>A0A2R4MGR0_9HYPH</name>
<evidence type="ECO:0000256" key="1">
    <source>
        <dbReference type="SAM" id="SignalP"/>
    </source>
</evidence>
<dbReference type="EMBL" id="CP021330">
    <property type="protein sequence ID" value="AVX05202.1"/>
    <property type="molecule type" value="Genomic_DNA"/>
</dbReference>
<feature type="chain" id="PRO_5015331165" description="DUF3179 domain-containing protein" evidence="1">
    <location>
        <begin position="24"/>
        <end position="335"/>
    </location>
</feature>
<organism evidence="2 3">
    <name type="scientific">Maritalea myrionectae</name>
    <dbReference type="NCBI Taxonomy" id="454601"/>
    <lineage>
        <taxon>Bacteria</taxon>
        <taxon>Pseudomonadati</taxon>
        <taxon>Pseudomonadota</taxon>
        <taxon>Alphaproteobacteria</taxon>
        <taxon>Hyphomicrobiales</taxon>
        <taxon>Devosiaceae</taxon>
        <taxon>Maritalea</taxon>
    </lineage>
</organism>
<keyword evidence="3" id="KW-1185">Reference proteome</keyword>
<dbReference type="KEGG" id="mmyr:MXMO3_02691"/>
<dbReference type="RefSeq" id="WP_117396184.1">
    <property type="nucleotide sequence ID" value="NZ_CP021330.1"/>
</dbReference>
<evidence type="ECO:0000313" key="3">
    <source>
        <dbReference type="Proteomes" id="UP000258927"/>
    </source>
</evidence>
<dbReference type="AlphaFoldDB" id="A0A2R4MGR0"/>
<proteinExistence type="predicted"/>
<sequence>MRQLIFNVLIAAALVAGAPAILAQELQPDQDVPQRWTAEGWETDFSKATVSYNEVIDVIGRDNIPSIDDPQFKPVAEEASIPGNEPVIGLELNGDARAYPLRIMMWHEIVNDEIGGVPVAVTYCPLCNTSIVFDRRVDGDAVEFGTTGKLRHSDLIMYDRAEQNWWQQFNGEAIAGVRAGEELKAYPSRLMSLDLFRELHPDGDILVPDPRRIQQLGRNPYVGYDSSARPFLFRGEIPDDINPMMRVALVQSPTPIGVALPLLQEKGEVVHNDLIFRWSAGQASALDRSEISQGRDVGNIEVVRKTSTGEDEPVVHEITFAFAARAFMSDLTILQ</sequence>
<gene>
    <name evidence="2" type="ORF">MXMO3_02691</name>
</gene>
<accession>A0A2R4MGR0</accession>